<proteinExistence type="predicted"/>
<protein>
    <submittedName>
        <fullName evidence="1">Uncharacterized protein</fullName>
    </submittedName>
</protein>
<comment type="caution">
    <text evidence="1">The sequence shown here is derived from an EMBL/GenBank/DDBJ whole genome shotgun (WGS) entry which is preliminary data.</text>
</comment>
<organism evidence="1 2">
    <name type="scientific">Blepharisma stoltei</name>
    <dbReference type="NCBI Taxonomy" id="1481888"/>
    <lineage>
        <taxon>Eukaryota</taxon>
        <taxon>Sar</taxon>
        <taxon>Alveolata</taxon>
        <taxon>Ciliophora</taxon>
        <taxon>Postciliodesmatophora</taxon>
        <taxon>Heterotrichea</taxon>
        <taxon>Heterotrichida</taxon>
        <taxon>Blepharismidae</taxon>
        <taxon>Blepharisma</taxon>
    </lineage>
</organism>
<name>A0AAU9J8J0_9CILI</name>
<dbReference type="Proteomes" id="UP001162131">
    <property type="component" value="Unassembled WGS sequence"/>
</dbReference>
<reference evidence="1" key="1">
    <citation type="submission" date="2021-09" db="EMBL/GenBank/DDBJ databases">
        <authorList>
            <consortium name="AG Swart"/>
            <person name="Singh M."/>
            <person name="Singh A."/>
            <person name="Seah K."/>
            <person name="Emmerich C."/>
        </authorList>
    </citation>
    <scope>NUCLEOTIDE SEQUENCE</scope>
    <source>
        <strain evidence="1">ATCC30299</strain>
    </source>
</reference>
<accession>A0AAU9J8J0</accession>
<dbReference type="AlphaFoldDB" id="A0AAU9J8J0"/>
<evidence type="ECO:0000313" key="2">
    <source>
        <dbReference type="Proteomes" id="UP001162131"/>
    </source>
</evidence>
<gene>
    <name evidence="1" type="ORF">BSTOLATCC_MIC25138</name>
</gene>
<keyword evidence="2" id="KW-1185">Reference proteome</keyword>
<dbReference type="EMBL" id="CAJZBQ010000024">
    <property type="protein sequence ID" value="CAG9319893.1"/>
    <property type="molecule type" value="Genomic_DNA"/>
</dbReference>
<evidence type="ECO:0000313" key="1">
    <source>
        <dbReference type="EMBL" id="CAG9319893.1"/>
    </source>
</evidence>
<sequence length="152" mass="17253">MILLNSRWKDQPWLKSLPSFCISETLAEEAKIGDCKIGIYTITENFENCNYLFAKFDQLKSAVKTLRLKGIWNKVLPLESFQQFGEAIISLSHTFDLSLIQRMKESQESNAQASLGARAYHALQNIVGENRAKQLSARYNNFAELADVGVFD</sequence>